<comment type="caution">
    <text evidence="2">The sequence shown here is derived from an EMBL/GenBank/DDBJ whole genome shotgun (WGS) entry which is preliminary data.</text>
</comment>
<protein>
    <recommendedName>
        <fullName evidence="1">Pterin-binding domain-containing protein</fullName>
    </recommendedName>
</protein>
<reference evidence="2 3" key="1">
    <citation type="submission" date="2022-09" db="EMBL/GenBank/DDBJ databases">
        <authorList>
            <person name="Palmer J.M."/>
        </authorList>
    </citation>
    <scope>NUCLEOTIDE SEQUENCE [LARGE SCALE GENOMIC DNA]</scope>
    <source>
        <strain evidence="2 3">DSM 7382</strain>
    </source>
</reference>
<sequence>MIPDCIHPVAKLKVQHLLSDVVPTLTEPRGMHKVSPFPQYPLGQVSNKVDPQLPNLRAVRSTPKSWTFPISPSSPHKTYIIGTLNVTLDSFSDGRKNNTITAGLSYAELAIQGGAHIIDIGGYSTRRGVAFVSAEEEVSRVVSMVQAIRSYQSDGSGVEVG</sequence>
<dbReference type="GO" id="GO:0046654">
    <property type="term" value="P:tetrahydrofolate biosynthetic process"/>
    <property type="evidence" value="ECO:0007669"/>
    <property type="project" value="TreeGrafter"/>
</dbReference>
<proteinExistence type="predicted"/>
<feature type="domain" description="Pterin-binding" evidence="1">
    <location>
        <begin position="78"/>
        <end position="161"/>
    </location>
</feature>
<evidence type="ECO:0000259" key="1">
    <source>
        <dbReference type="PROSITE" id="PS50972"/>
    </source>
</evidence>
<dbReference type="GO" id="GO:0004156">
    <property type="term" value="F:dihydropteroate synthase activity"/>
    <property type="evidence" value="ECO:0007669"/>
    <property type="project" value="TreeGrafter"/>
</dbReference>
<dbReference type="InterPro" id="IPR000489">
    <property type="entry name" value="Pterin-binding_dom"/>
</dbReference>
<accession>A0AAW0G160</accession>
<dbReference type="EMBL" id="JASBNA010000031">
    <property type="protein sequence ID" value="KAK7683371.1"/>
    <property type="molecule type" value="Genomic_DNA"/>
</dbReference>
<dbReference type="Pfam" id="PF00809">
    <property type="entry name" value="Pterin_bind"/>
    <property type="match status" value="1"/>
</dbReference>
<dbReference type="PANTHER" id="PTHR20941">
    <property type="entry name" value="FOLATE SYNTHESIS PROTEINS"/>
    <property type="match status" value="1"/>
</dbReference>
<evidence type="ECO:0000313" key="2">
    <source>
        <dbReference type="EMBL" id="KAK7683371.1"/>
    </source>
</evidence>
<dbReference type="Gene3D" id="3.20.20.20">
    <property type="entry name" value="Dihydropteroate synthase-like"/>
    <property type="match status" value="1"/>
</dbReference>
<dbReference type="PANTHER" id="PTHR20941:SF1">
    <property type="entry name" value="FOLIC ACID SYNTHESIS PROTEIN FOL1"/>
    <property type="match status" value="1"/>
</dbReference>
<dbReference type="InterPro" id="IPR045031">
    <property type="entry name" value="DHP_synth-like"/>
</dbReference>
<dbReference type="GO" id="GO:0005829">
    <property type="term" value="C:cytosol"/>
    <property type="evidence" value="ECO:0007669"/>
    <property type="project" value="TreeGrafter"/>
</dbReference>
<dbReference type="InterPro" id="IPR011005">
    <property type="entry name" value="Dihydropteroate_synth-like_sf"/>
</dbReference>
<dbReference type="SUPFAM" id="SSF51717">
    <property type="entry name" value="Dihydropteroate synthetase-like"/>
    <property type="match status" value="1"/>
</dbReference>
<name>A0AAW0G160_9APHY</name>
<dbReference type="Proteomes" id="UP001385951">
    <property type="component" value="Unassembled WGS sequence"/>
</dbReference>
<dbReference type="PROSITE" id="PS50972">
    <property type="entry name" value="PTERIN_BINDING"/>
    <property type="match status" value="1"/>
</dbReference>
<organism evidence="2 3">
    <name type="scientific">Cerrena zonata</name>
    <dbReference type="NCBI Taxonomy" id="2478898"/>
    <lineage>
        <taxon>Eukaryota</taxon>
        <taxon>Fungi</taxon>
        <taxon>Dikarya</taxon>
        <taxon>Basidiomycota</taxon>
        <taxon>Agaricomycotina</taxon>
        <taxon>Agaricomycetes</taxon>
        <taxon>Polyporales</taxon>
        <taxon>Cerrenaceae</taxon>
        <taxon>Cerrena</taxon>
    </lineage>
</organism>
<keyword evidence="3" id="KW-1185">Reference proteome</keyword>
<evidence type="ECO:0000313" key="3">
    <source>
        <dbReference type="Proteomes" id="UP001385951"/>
    </source>
</evidence>
<dbReference type="AlphaFoldDB" id="A0AAW0G160"/>
<gene>
    <name evidence="2" type="ORF">QCA50_013633</name>
</gene>